<dbReference type="Gene3D" id="3.40.50.1400">
    <property type="match status" value="1"/>
</dbReference>
<dbReference type="GO" id="GO:0019251">
    <property type="term" value="P:anaerobic cobalamin biosynthetic process"/>
    <property type="evidence" value="ECO:0007669"/>
    <property type="project" value="InterPro"/>
</dbReference>
<dbReference type="Proteomes" id="UP000885986">
    <property type="component" value="Unassembled WGS sequence"/>
</dbReference>
<proteinExistence type="predicted"/>
<gene>
    <name evidence="1" type="ORF">ENN98_01900</name>
</gene>
<sequence length="172" mass="19483">FFPGLRVFLGESLLHRWDFVRETLAVLEQDFLAPEQGLNLLALHGTPLAADPVNIVYLGLERLVADLYPNVLAAGIEGVPDHEAILTRIKRQGLAQRYRRVRIIPLMYFAGMHAEEDLMGEHGSWREALAEMGFAVECPMVGDSFKGVAHYPEIISFFLKRLRRALTLADYY</sequence>
<dbReference type="InterPro" id="IPR010388">
    <property type="entry name" value="Anaerobic_Co-chelatase"/>
</dbReference>
<protein>
    <submittedName>
        <fullName evidence="1">Cobalamin biosynthesis protein CbiK</fullName>
    </submittedName>
</protein>
<evidence type="ECO:0000313" key="1">
    <source>
        <dbReference type="EMBL" id="HET97460.1"/>
    </source>
</evidence>
<dbReference type="Pfam" id="PF06180">
    <property type="entry name" value="CbiK"/>
    <property type="match status" value="1"/>
</dbReference>
<feature type="non-terminal residue" evidence="1">
    <location>
        <position position="1"/>
    </location>
</feature>
<dbReference type="SUPFAM" id="SSF53800">
    <property type="entry name" value="Chelatase"/>
    <property type="match status" value="1"/>
</dbReference>
<dbReference type="GO" id="GO:0016852">
    <property type="term" value="F:sirohydrochlorin cobaltochelatase activity"/>
    <property type="evidence" value="ECO:0007669"/>
    <property type="project" value="InterPro"/>
</dbReference>
<comment type="caution">
    <text evidence="1">The sequence shown here is derived from an EMBL/GenBank/DDBJ whole genome shotgun (WGS) entry which is preliminary data.</text>
</comment>
<accession>A0A7C2TFS6</accession>
<organism evidence="1">
    <name type="scientific">Desulfurivibrio alkaliphilus</name>
    <dbReference type="NCBI Taxonomy" id="427923"/>
    <lineage>
        <taxon>Bacteria</taxon>
        <taxon>Pseudomonadati</taxon>
        <taxon>Thermodesulfobacteriota</taxon>
        <taxon>Desulfobulbia</taxon>
        <taxon>Desulfobulbales</taxon>
        <taxon>Desulfobulbaceae</taxon>
        <taxon>Desulfurivibrio</taxon>
    </lineage>
</organism>
<dbReference type="EMBL" id="DSDS01000042">
    <property type="protein sequence ID" value="HET97460.1"/>
    <property type="molecule type" value="Genomic_DNA"/>
</dbReference>
<reference evidence="1" key="1">
    <citation type="journal article" date="2020" name="mSystems">
        <title>Genome- and Community-Level Interaction Insights into Carbon Utilization and Element Cycling Functions of Hydrothermarchaeota in Hydrothermal Sediment.</title>
        <authorList>
            <person name="Zhou Z."/>
            <person name="Liu Y."/>
            <person name="Xu W."/>
            <person name="Pan J."/>
            <person name="Luo Z.H."/>
            <person name="Li M."/>
        </authorList>
    </citation>
    <scope>NUCLEOTIDE SEQUENCE [LARGE SCALE GENOMIC DNA]</scope>
    <source>
        <strain evidence="1">SpSt-1224</strain>
    </source>
</reference>
<dbReference type="AlphaFoldDB" id="A0A7C2TFS6"/>
<name>A0A7C2TFS6_9BACT</name>